<proteinExistence type="predicted"/>
<comment type="caution">
    <text evidence="2">The sequence shown here is derived from an EMBL/GenBank/DDBJ whole genome shotgun (WGS) entry which is preliminary data.</text>
</comment>
<evidence type="ECO:0000259" key="1">
    <source>
        <dbReference type="Pfam" id="PF16363"/>
    </source>
</evidence>
<dbReference type="InterPro" id="IPR016040">
    <property type="entry name" value="NAD(P)-bd_dom"/>
</dbReference>
<reference evidence="2 3" key="1">
    <citation type="journal article" date="2015" name="Microbiome">
        <title>Genomic resolution of linkages in carbon, nitrogen, and sulfur cycling among widespread estuary sediment bacteria.</title>
        <authorList>
            <person name="Baker B.J."/>
            <person name="Lazar C.S."/>
            <person name="Teske A.P."/>
            <person name="Dick G.J."/>
        </authorList>
    </citation>
    <scope>NUCLEOTIDE SEQUENCE [LARGE SCALE GENOMIC DNA]</scope>
    <source>
        <strain evidence="2">SM23_60</strain>
    </source>
</reference>
<dbReference type="EMBL" id="LJUO01000050">
    <property type="protein sequence ID" value="KPK71872.1"/>
    <property type="molecule type" value="Genomic_DNA"/>
</dbReference>
<evidence type="ECO:0000313" key="3">
    <source>
        <dbReference type="Proteomes" id="UP000051096"/>
    </source>
</evidence>
<dbReference type="AlphaFoldDB" id="A0A0S8GGI9"/>
<name>A0A0S8GGI9_UNCW3</name>
<sequence>MKVILVTGSEGFVGSHLVKILRELSYEIVPTCYPPLRPKTGKHVPLDLLNSDATKDVLKAHEPDIVFHLAAISSVAKSFRDPPRTYSTNVLGTANLVTAVKNLKKKVHFIFISTCEVYGGGDQISETADIVLKNPYAVSKYAAEMVCQHHFVDELECTILRPFTHTGPGQSQDFVLPTIAAQIAEIEKNKRPPLLELGNIDVKREFMNIRDICEAYALSIENCTPGDIYNISSNTGYTIRQALDIFAKRSKVAFEVKTDPSKFRKVDIPVLIGDGRKFAGLTGWKPTMTFEKTIESLLYYWRAKT</sequence>
<accession>A0A0S8GGI9</accession>
<dbReference type="Gene3D" id="3.40.50.720">
    <property type="entry name" value="NAD(P)-binding Rossmann-like Domain"/>
    <property type="match status" value="1"/>
</dbReference>
<gene>
    <name evidence="2" type="ORF">AMJ87_06370</name>
</gene>
<dbReference type="SUPFAM" id="SSF51735">
    <property type="entry name" value="NAD(P)-binding Rossmann-fold domains"/>
    <property type="match status" value="1"/>
</dbReference>
<dbReference type="Gene3D" id="3.90.25.10">
    <property type="entry name" value="UDP-galactose 4-epimerase, domain 1"/>
    <property type="match status" value="1"/>
</dbReference>
<dbReference type="InterPro" id="IPR036291">
    <property type="entry name" value="NAD(P)-bd_dom_sf"/>
</dbReference>
<dbReference type="Pfam" id="PF16363">
    <property type="entry name" value="GDP_Man_Dehyd"/>
    <property type="match status" value="1"/>
</dbReference>
<dbReference type="Proteomes" id="UP000051096">
    <property type="component" value="Unassembled WGS sequence"/>
</dbReference>
<organism evidence="2 3">
    <name type="scientific">candidate division WOR_3 bacterium SM23_60</name>
    <dbReference type="NCBI Taxonomy" id="1703780"/>
    <lineage>
        <taxon>Bacteria</taxon>
        <taxon>Bacteria division WOR-3</taxon>
    </lineage>
</organism>
<feature type="domain" description="NAD(P)-binding" evidence="1">
    <location>
        <begin position="5"/>
        <end position="295"/>
    </location>
</feature>
<protein>
    <recommendedName>
        <fullName evidence="1">NAD(P)-binding domain-containing protein</fullName>
    </recommendedName>
</protein>
<dbReference type="PANTHER" id="PTHR43000">
    <property type="entry name" value="DTDP-D-GLUCOSE 4,6-DEHYDRATASE-RELATED"/>
    <property type="match status" value="1"/>
</dbReference>
<evidence type="ECO:0000313" key="2">
    <source>
        <dbReference type="EMBL" id="KPK71872.1"/>
    </source>
</evidence>